<dbReference type="EMBL" id="MDYN01000179">
    <property type="protein sequence ID" value="OQD74445.1"/>
    <property type="molecule type" value="Genomic_DNA"/>
</dbReference>
<dbReference type="AlphaFoldDB" id="A0A1V6PBS9"/>
<dbReference type="STRING" id="416450.A0A1V6PBS9"/>
<evidence type="ECO:0000313" key="2">
    <source>
        <dbReference type="Proteomes" id="UP000191672"/>
    </source>
</evidence>
<sequence>MRCPSPSCHLGPHCWLDPHGKYHYQSRIHHLQRLIAYAEGGGILECQDDVPNTVREELFLEEQQNLESLQSKSNKMVAPGNCPPININFMEGQHHVRSPAANSIAASATLLLTTSFY</sequence>
<comment type="caution">
    <text evidence="1">The sequence shown here is derived from an EMBL/GenBank/DDBJ whole genome shotgun (WGS) entry which is preliminary data.</text>
</comment>
<organism evidence="1 2">
    <name type="scientific">Penicillium antarcticum</name>
    <dbReference type="NCBI Taxonomy" id="416450"/>
    <lineage>
        <taxon>Eukaryota</taxon>
        <taxon>Fungi</taxon>
        <taxon>Dikarya</taxon>
        <taxon>Ascomycota</taxon>
        <taxon>Pezizomycotina</taxon>
        <taxon>Eurotiomycetes</taxon>
        <taxon>Eurotiomycetidae</taxon>
        <taxon>Eurotiales</taxon>
        <taxon>Aspergillaceae</taxon>
        <taxon>Penicillium</taxon>
    </lineage>
</organism>
<name>A0A1V6PBS9_9EURO</name>
<dbReference type="Proteomes" id="UP000191672">
    <property type="component" value="Unassembled WGS sequence"/>
</dbReference>
<keyword evidence="2" id="KW-1185">Reference proteome</keyword>
<protein>
    <submittedName>
        <fullName evidence="1">Uncharacterized protein</fullName>
    </submittedName>
</protein>
<evidence type="ECO:0000313" key="1">
    <source>
        <dbReference type="EMBL" id="OQD74445.1"/>
    </source>
</evidence>
<accession>A0A1V6PBS9</accession>
<proteinExistence type="predicted"/>
<reference evidence="2" key="1">
    <citation type="journal article" date="2017" name="Nat. Microbiol.">
        <title>Global analysis of biosynthetic gene clusters reveals vast potential of secondary metabolite production in Penicillium species.</title>
        <authorList>
            <person name="Nielsen J.C."/>
            <person name="Grijseels S."/>
            <person name="Prigent S."/>
            <person name="Ji B."/>
            <person name="Dainat J."/>
            <person name="Nielsen K.F."/>
            <person name="Frisvad J.C."/>
            <person name="Workman M."/>
            <person name="Nielsen J."/>
        </authorList>
    </citation>
    <scope>NUCLEOTIDE SEQUENCE [LARGE SCALE GENOMIC DNA]</scope>
    <source>
        <strain evidence="2">IBT 31811</strain>
    </source>
</reference>
<gene>
    <name evidence="1" type="ORF">PENANT_c179G09958</name>
</gene>